<name>A0A4D6HKB1_9EURY</name>
<evidence type="ECO:0000313" key="2">
    <source>
        <dbReference type="Proteomes" id="UP000296822"/>
    </source>
</evidence>
<sequence>MRAVASRFGLLEVAYENPEALETKSWAIPATRLLGTLYVATGVFAGRGATPEDEPRTAQSPPEQ</sequence>
<reference evidence="1 2" key="1">
    <citation type="journal article" date="2019" name="Nat. Commun.">
        <title>A new type of DNA phosphorothioation-based antiviral system in archaea.</title>
        <authorList>
            <person name="Xiong L."/>
            <person name="Liu S."/>
            <person name="Chen S."/>
            <person name="Xiao Y."/>
            <person name="Zhu B."/>
            <person name="Gao Y."/>
            <person name="Zhang Y."/>
            <person name="Chen B."/>
            <person name="Luo J."/>
            <person name="Deng Z."/>
            <person name="Chen X."/>
            <person name="Wang L."/>
            <person name="Chen S."/>
        </authorList>
    </citation>
    <scope>NUCLEOTIDE SEQUENCE [LARGE SCALE GENOMIC DNA]</scope>
    <source>
        <strain evidence="1 2">JCM 10635</strain>
    </source>
</reference>
<dbReference type="Proteomes" id="UP000296822">
    <property type="component" value="Chromosome"/>
</dbReference>
<dbReference type="EMBL" id="CP031305">
    <property type="protein sequence ID" value="QCC54210.1"/>
    <property type="molecule type" value="Genomic_DNA"/>
</dbReference>
<accession>A0A4D6HKB1</accession>
<dbReference type="AlphaFoldDB" id="A0A4D6HKB1"/>
<proteinExistence type="predicted"/>
<organism evidence="1 2">
    <name type="scientific">Natronorubrum bangense</name>
    <dbReference type="NCBI Taxonomy" id="61858"/>
    <lineage>
        <taxon>Archaea</taxon>
        <taxon>Methanobacteriati</taxon>
        <taxon>Methanobacteriota</taxon>
        <taxon>Stenosarchaea group</taxon>
        <taxon>Halobacteria</taxon>
        <taxon>Halobacteriales</taxon>
        <taxon>Natrialbaceae</taxon>
        <taxon>Natronorubrum</taxon>
    </lineage>
</organism>
<gene>
    <name evidence="1" type="ORF">DV706_06740</name>
</gene>
<evidence type="ECO:0000313" key="1">
    <source>
        <dbReference type="EMBL" id="QCC54210.1"/>
    </source>
</evidence>
<dbReference type="KEGG" id="nbg:DV706_06740"/>
<protein>
    <submittedName>
        <fullName evidence="1">Uncharacterized protein</fullName>
    </submittedName>
</protein>